<keyword evidence="2" id="KW-1185">Reference proteome</keyword>
<protein>
    <submittedName>
        <fullName evidence="1">Uncharacterized protein</fullName>
    </submittedName>
</protein>
<evidence type="ECO:0000313" key="1">
    <source>
        <dbReference type="EMBL" id="SJM72497.1"/>
    </source>
</evidence>
<dbReference type="AlphaFoldDB" id="A0A1R4GWB5"/>
<gene>
    <name evidence="1" type="ORF">A1232T_01771</name>
</gene>
<organism evidence="1 2">
    <name type="scientific">Psychrobacter piechaudii</name>
    <dbReference type="NCBI Taxonomy" id="1945521"/>
    <lineage>
        <taxon>Bacteria</taxon>
        <taxon>Pseudomonadati</taxon>
        <taxon>Pseudomonadota</taxon>
        <taxon>Gammaproteobacteria</taxon>
        <taxon>Moraxellales</taxon>
        <taxon>Moraxellaceae</taxon>
        <taxon>Psychrobacter</taxon>
    </lineage>
</organism>
<proteinExistence type="predicted"/>
<dbReference type="EMBL" id="FUGE01000172">
    <property type="protein sequence ID" value="SJM72497.1"/>
    <property type="molecule type" value="Genomic_DNA"/>
</dbReference>
<dbReference type="Proteomes" id="UP000188357">
    <property type="component" value="Unassembled WGS sequence"/>
</dbReference>
<reference evidence="1 2" key="1">
    <citation type="submission" date="2017-02" db="EMBL/GenBank/DDBJ databases">
        <authorList>
            <person name="Peterson S.W."/>
        </authorList>
    </citation>
    <scope>NUCLEOTIDE SEQUENCE [LARGE SCALE GENOMIC DNA]</scope>
    <source>
        <strain evidence="1">Psychrobacter_piechaudii</strain>
    </source>
</reference>
<evidence type="ECO:0000313" key="2">
    <source>
        <dbReference type="Proteomes" id="UP000188357"/>
    </source>
</evidence>
<dbReference type="RefSeq" id="WP_077451475.1">
    <property type="nucleotide sequence ID" value="NZ_FUGE01000172.1"/>
</dbReference>
<name>A0A1R4GWB5_9GAMM</name>
<accession>A0A1R4GWB5</accession>
<dbReference type="OrthoDB" id="5917218at2"/>
<sequence>MDSLSLFNTFLSVIGLLANFQSSREHASLEDFIEWLYENDNRNTADIIKNNIELKNQIALFMNQNHEETLKQLSNLNNLMVSIAQRIDGLSGIANNFKTEYQLSEQALRVLREFVNSEGLHIWRLPSLGGTTYAIDANQTLEISEPRFIDDDFSTMTELGLLKHDINPQGYHRYKITKLAVEYINSIK</sequence>